<proteinExistence type="predicted"/>
<evidence type="ECO:0000313" key="1">
    <source>
        <dbReference type="EMBL" id="CBX29008.1"/>
    </source>
</evidence>
<gene>
    <name evidence="1" type="ORF">N47_P17130</name>
</gene>
<dbReference type="EMBL" id="FR695871">
    <property type="protein sequence ID" value="CBX29008.1"/>
    <property type="molecule type" value="Genomic_DNA"/>
</dbReference>
<name>E1YEL4_9BACT</name>
<reference evidence="1" key="1">
    <citation type="journal article" date="2011" name="Environ. Microbiol.">
        <title>Genomic insights into the metabolic potential of the polycyclic aromatic hydrocarbon degrading sulfate-reducing Deltaproteobacterium N47.</title>
        <authorList>
            <person name="Bergmann F."/>
            <person name="Selesi D."/>
            <person name="Weinmaier T."/>
            <person name="Tischler P."/>
            <person name="Rattei T."/>
            <person name="Meckenstock R.U."/>
        </authorList>
    </citation>
    <scope>NUCLEOTIDE SEQUENCE</scope>
</reference>
<sequence>MSHTGGMLSRLPLLYREGDLVGRILALCGLQIEILDELMLGIQQSHWFDSTKEVSEAEKLASVLGIERESWQDLGEYRAWVHALRNGWLKNGTTTVYGLKTFIEEYINLYQDAVDTVFVPPIRGWREEDKTESEDSARFIENPKIKKYKYIPENGGIEPLHQFTINQRGIDDTSLHLLYTGITSTPEYVPVCANITTGQALIYLGEIPPGKRLWITAGPSGIAGASLEGEDVTKKLRSITGYQPGMPWSDEQFDEKTLAIKLVRGENRLWFLPVAHYDRTGLDRFLLAFADTIMHQGRLDETSFDQSLFYQQPVIKLTAAWYEAVPASFAVSLSGGIMRFRKAGEDVAETRRRRLIFSLQNGVNSLKAAGIKAAVSLAPFTEVQHQRDTLRDVSPKTFSSYGPTGRDAPPKTGAIFGKSKFEEVKFS</sequence>
<organism evidence="1">
    <name type="scientific">uncultured Desulfobacterium sp</name>
    <dbReference type="NCBI Taxonomy" id="201089"/>
    <lineage>
        <taxon>Bacteria</taxon>
        <taxon>Pseudomonadati</taxon>
        <taxon>Thermodesulfobacteriota</taxon>
        <taxon>Desulfobacteria</taxon>
        <taxon>Desulfobacterales</taxon>
        <taxon>Desulfobacteriaceae</taxon>
        <taxon>Desulfobacterium</taxon>
        <taxon>environmental samples</taxon>
    </lineage>
</organism>
<accession>E1YEL4</accession>
<dbReference type="AlphaFoldDB" id="E1YEL4"/>
<protein>
    <submittedName>
        <fullName evidence="1">Uncharacterized protein</fullName>
    </submittedName>
</protein>